<reference evidence="7" key="2">
    <citation type="submission" date="2017-02" db="EMBL/GenBank/DDBJ databases">
        <title>Sunflower complete genome.</title>
        <authorList>
            <person name="Langlade N."/>
            <person name="Munos S."/>
        </authorList>
    </citation>
    <scope>NUCLEOTIDE SEQUENCE [LARGE SCALE GENOMIC DNA]</scope>
    <source>
        <tissue evidence="7">Leaves</tissue>
    </source>
</reference>
<dbReference type="InParanoid" id="A0A251V9V1"/>
<evidence type="ECO:0000256" key="2">
    <source>
        <dbReference type="ARBA" id="ARBA00023163"/>
    </source>
</evidence>
<evidence type="ECO:0000313" key="6">
    <source>
        <dbReference type="EMBL" id="KAF5815875.1"/>
    </source>
</evidence>
<dbReference type="EMBL" id="CM007892">
    <property type="protein sequence ID" value="OTG32398.1"/>
    <property type="molecule type" value="Genomic_DNA"/>
</dbReference>
<evidence type="ECO:0000313" key="7">
    <source>
        <dbReference type="EMBL" id="OTG32398.1"/>
    </source>
</evidence>
<evidence type="ECO:0000259" key="5">
    <source>
        <dbReference type="Pfam" id="PF14215"/>
    </source>
</evidence>
<feature type="domain" description="Transcription factor MYC/MYB N-terminal" evidence="5">
    <location>
        <begin position="22"/>
        <end position="73"/>
    </location>
</feature>
<accession>A0A251V9V1</accession>
<keyword evidence="3 4" id="KW-0539">Nucleus</keyword>
<dbReference type="Proteomes" id="UP000215914">
    <property type="component" value="Chromosome 3"/>
</dbReference>
<comment type="subcellular location">
    <subcellularLocation>
        <location evidence="4">Nucleus</location>
    </subcellularLocation>
</comment>
<dbReference type="EMBL" id="MNCJ02000318">
    <property type="protein sequence ID" value="KAF5815875.1"/>
    <property type="molecule type" value="Genomic_DNA"/>
</dbReference>
<evidence type="ECO:0000256" key="3">
    <source>
        <dbReference type="ARBA" id="ARBA00023242"/>
    </source>
</evidence>
<keyword evidence="2 4" id="KW-0804">Transcription</keyword>
<proteinExistence type="predicted"/>
<reference evidence="6" key="3">
    <citation type="submission" date="2020-06" db="EMBL/GenBank/DDBJ databases">
        <title>Helianthus annuus Genome sequencing and assembly Release 2.</title>
        <authorList>
            <person name="Gouzy J."/>
            <person name="Langlade N."/>
            <person name="Munos S."/>
        </authorList>
    </citation>
    <scope>NUCLEOTIDE SEQUENCE</scope>
    <source>
        <tissue evidence="6">Leaves</tissue>
    </source>
</reference>
<dbReference type="Pfam" id="PF14215">
    <property type="entry name" value="bHLH-MYC_N"/>
    <property type="match status" value="2"/>
</dbReference>
<dbReference type="InterPro" id="IPR025610">
    <property type="entry name" value="MYC/MYB_N"/>
</dbReference>
<evidence type="ECO:0000256" key="4">
    <source>
        <dbReference type="RuleBase" id="RU369104"/>
    </source>
</evidence>
<reference evidence="6 8" key="1">
    <citation type="journal article" date="2017" name="Nature">
        <title>The sunflower genome provides insights into oil metabolism, flowering and Asterid evolution.</title>
        <authorList>
            <person name="Badouin H."/>
            <person name="Gouzy J."/>
            <person name="Grassa C.J."/>
            <person name="Murat F."/>
            <person name="Staton S.E."/>
            <person name="Cottret L."/>
            <person name="Lelandais-Briere C."/>
            <person name="Owens G.L."/>
            <person name="Carrere S."/>
            <person name="Mayjonade B."/>
            <person name="Legrand L."/>
            <person name="Gill N."/>
            <person name="Kane N.C."/>
            <person name="Bowers J.E."/>
            <person name="Hubner S."/>
            <person name="Bellec A."/>
            <person name="Berard A."/>
            <person name="Berges H."/>
            <person name="Blanchet N."/>
            <person name="Boniface M.C."/>
            <person name="Brunel D."/>
            <person name="Catrice O."/>
            <person name="Chaidir N."/>
            <person name="Claudel C."/>
            <person name="Donnadieu C."/>
            <person name="Faraut T."/>
            <person name="Fievet G."/>
            <person name="Helmstetter N."/>
            <person name="King M."/>
            <person name="Knapp S.J."/>
            <person name="Lai Z."/>
            <person name="Le Paslier M.C."/>
            <person name="Lippi Y."/>
            <person name="Lorenzon L."/>
            <person name="Mandel J.R."/>
            <person name="Marage G."/>
            <person name="Marchand G."/>
            <person name="Marquand E."/>
            <person name="Bret-Mestries E."/>
            <person name="Morien E."/>
            <person name="Nambeesan S."/>
            <person name="Nguyen T."/>
            <person name="Pegot-Espagnet P."/>
            <person name="Pouilly N."/>
            <person name="Raftis F."/>
            <person name="Sallet E."/>
            <person name="Schiex T."/>
            <person name="Thomas J."/>
            <person name="Vandecasteele C."/>
            <person name="Vares D."/>
            <person name="Vear F."/>
            <person name="Vautrin S."/>
            <person name="Crespi M."/>
            <person name="Mangin B."/>
            <person name="Burke J.M."/>
            <person name="Salse J."/>
            <person name="Munos S."/>
            <person name="Vincourt P."/>
            <person name="Rieseberg L.H."/>
            <person name="Langlade N.B."/>
        </authorList>
    </citation>
    <scope>NUCLEOTIDE SEQUENCE [LARGE SCALE GENOMIC DNA]</scope>
    <source>
        <strain evidence="8">cv. SF193</strain>
        <tissue evidence="6">Leaves</tissue>
    </source>
</reference>
<keyword evidence="8" id="KW-1185">Reference proteome</keyword>
<dbReference type="PANTHER" id="PTHR11514">
    <property type="entry name" value="MYC"/>
    <property type="match status" value="1"/>
</dbReference>
<dbReference type="InterPro" id="IPR045084">
    <property type="entry name" value="AIB/MYC-like"/>
</dbReference>
<evidence type="ECO:0000256" key="1">
    <source>
        <dbReference type="ARBA" id="ARBA00023015"/>
    </source>
</evidence>
<dbReference type="PANTHER" id="PTHR11514:SF115">
    <property type="entry name" value="TRANSCRIPTION FACTOR"/>
    <property type="match status" value="1"/>
</dbReference>
<dbReference type="AlphaFoldDB" id="A0A251V9V1"/>
<dbReference type="Gramene" id="mRNA:HanXRQr2_Chr03g0127961">
    <property type="protein sequence ID" value="CDS:HanXRQr2_Chr03g0127961.1"/>
    <property type="gene ID" value="HanXRQr2_Chr03g0127961"/>
</dbReference>
<organism evidence="7 8">
    <name type="scientific">Helianthus annuus</name>
    <name type="common">Common sunflower</name>
    <dbReference type="NCBI Taxonomy" id="4232"/>
    <lineage>
        <taxon>Eukaryota</taxon>
        <taxon>Viridiplantae</taxon>
        <taxon>Streptophyta</taxon>
        <taxon>Embryophyta</taxon>
        <taxon>Tracheophyta</taxon>
        <taxon>Spermatophyta</taxon>
        <taxon>Magnoliopsida</taxon>
        <taxon>eudicotyledons</taxon>
        <taxon>Gunneridae</taxon>
        <taxon>Pentapetalae</taxon>
        <taxon>asterids</taxon>
        <taxon>campanulids</taxon>
        <taxon>Asterales</taxon>
        <taxon>Asteraceae</taxon>
        <taxon>Asteroideae</taxon>
        <taxon>Heliantheae alliance</taxon>
        <taxon>Heliantheae</taxon>
        <taxon>Helianthus</taxon>
    </lineage>
</organism>
<evidence type="ECO:0000313" key="8">
    <source>
        <dbReference type="Proteomes" id="UP000215914"/>
    </source>
</evidence>
<dbReference type="GO" id="GO:0003700">
    <property type="term" value="F:DNA-binding transcription factor activity"/>
    <property type="evidence" value="ECO:0007669"/>
    <property type="project" value="InterPro"/>
</dbReference>
<protein>
    <recommendedName>
        <fullName evidence="4">Transcription factor</fullName>
        <shortName evidence="4">bHLH transcription factor</shortName>
    </recommendedName>
    <alternativeName>
        <fullName evidence="4">Basic helix-loop-helix protein</fullName>
    </alternativeName>
</protein>
<keyword evidence="1 4" id="KW-0805">Transcription regulation</keyword>
<sequence>MEKTASFGSSSPLLVQQTSSLLQDRLKYLVESCLGWVYAIFWQTFKDTYNNLYLSFGDCYFRGLENFQQSQGTSSLNTASELIIGSASRSFVLGEDIVGGTFGTGSFVWLAGDNALQMNGSQRAKEVSLHGIRTLVCVGTSWGVVEFGSLEVWKEDWGIVQLTKSLFMSESDADIKESHLHQGQPSAQQGNTHIVECLCVYNWLEWDYTKLKTTYLGVQMGKSLIYFKRKHTRKGRLEFLLMKSESPLISGLFDWG</sequence>
<feature type="domain" description="Transcription factor MYC/MYB N-terminal" evidence="5">
    <location>
        <begin position="86"/>
        <end position="167"/>
    </location>
</feature>
<gene>
    <name evidence="7" type="ORF">HannXRQ_Chr03g0086201</name>
    <name evidence="6" type="ORF">HanXRQr2_Chr03g0127961</name>
</gene>
<dbReference type="GO" id="GO:0005634">
    <property type="term" value="C:nucleus"/>
    <property type="evidence" value="ECO:0007669"/>
    <property type="project" value="UniProtKB-SubCell"/>
</dbReference>
<name>A0A251V9V1_HELAN</name>